<evidence type="ECO:0000256" key="1">
    <source>
        <dbReference type="SAM" id="MobiDB-lite"/>
    </source>
</evidence>
<accession>A0A4Y2MK91</accession>
<comment type="caution">
    <text evidence="2">The sequence shown here is derived from an EMBL/GenBank/DDBJ whole genome shotgun (WGS) entry which is preliminary data.</text>
</comment>
<evidence type="ECO:0000313" key="3">
    <source>
        <dbReference type="Proteomes" id="UP000499080"/>
    </source>
</evidence>
<feature type="region of interest" description="Disordered" evidence="1">
    <location>
        <begin position="1"/>
        <end position="49"/>
    </location>
</feature>
<evidence type="ECO:0000313" key="2">
    <source>
        <dbReference type="EMBL" id="GBN26046.1"/>
    </source>
</evidence>
<gene>
    <name evidence="2" type="ORF">AVEN_248847_1</name>
</gene>
<protein>
    <submittedName>
        <fullName evidence="2">Uncharacterized protein</fullName>
    </submittedName>
</protein>
<sequence>MSPHHYFTPNQKREPLSDHSQTPPKGMSFRRSAGNSIPHHYCTPKQKREPSLATAKLLPKEVHPFVGVEVTQLHTIIVSLTKSENPFTHPTVSHLRTLCPPNIN</sequence>
<proteinExistence type="predicted"/>
<keyword evidence="3" id="KW-1185">Reference proteome</keyword>
<name>A0A4Y2MK91_ARAVE</name>
<dbReference type="AlphaFoldDB" id="A0A4Y2MK91"/>
<reference evidence="2 3" key="1">
    <citation type="journal article" date="2019" name="Sci. Rep.">
        <title>Orb-weaving spider Araneus ventricosus genome elucidates the spidroin gene catalogue.</title>
        <authorList>
            <person name="Kono N."/>
            <person name="Nakamura H."/>
            <person name="Ohtoshi R."/>
            <person name="Moran D.A.P."/>
            <person name="Shinohara A."/>
            <person name="Yoshida Y."/>
            <person name="Fujiwara M."/>
            <person name="Mori M."/>
            <person name="Tomita M."/>
            <person name="Arakawa K."/>
        </authorList>
    </citation>
    <scope>NUCLEOTIDE SEQUENCE [LARGE SCALE GENOMIC DNA]</scope>
</reference>
<dbReference type="Proteomes" id="UP000499080">
    <property type="component" value="Unassembled WGS sequence"/>
</dbReference>
<dbReference type="EMBL" id="BGPR01007330">
    <property type="protein sequence ID" value="GBN26046.1"/>
    <property type="molecule type" value="Genomic_DNA"/>
</dbReference>
<organism evidence="2 3">
    <name type="scientific">Araneus ventricosus</name>
    <name type="common">Orbweaver spider</name>
    <name type="synonym">Epeira ventricosa</name>
    <dbReference type="NCBI Taxonomy" id="182803"/>
    <lineage>
        <taxon>Eukaryota</taxon>
        <taxon>Metazoa</taxon>
        <taxon>Ecdysozoa</taxon>
        <taxon>Arthropoda</taxon>
        <taxon>Chelicerata</taxon>
        <taxon>Arachnida</taxon>
        <taxon>Araneae</taxon>
        <taxon>Araneomorphae</taxon>
        <taxon>Entelegynae</taxon>
        <taxon>Araneoidea</taxon>
        <taxon>Araneidae</taxon>
        <taxon>Araneus</taxon>
    </lineage>
</organism>